<dbReference type="InterPro" id="IPR004089">
    <property type="entry name" value="MCPsignal_dom"/>
</dbReference>
<organism evidence="8 9">
    <name type="scientific">Candidatus Desulfobacillus denitrificans</name>
    <dbReference type="NCBI Taxonomy" id="2608985"/>
    <lineage>
        <taxon>Bacteria</taxon>
        <taxon>Pseudomonadati</taxon>
        <taxon>Pseudomonadota</taxon>
        <taxon>Betaproteobacteria</taxon>
        <taxon>Candidatus Desulfobacillus</taxon>
    </lineage>
</organism>
<evidence type="ECO:0000256" key="5">
    <source>
        <dbReference type="SAM" id="Phobius"/>
    </source>
</evidence>
<evidence type="ECO:0000313" key="9">
    <source>
        <dbReference type="Proteomes" id="UP000662914"/>
    </source>
</evidence>
<dbReference type="PROSITE" id="PS50111">
    <property type="entry name" value="CHEMOTAXIS_TRANSDUC_2"/>
    <property type="match status" value="1"/>
</dbReference>
<evidence type="ECO:0000256" key="3">
    <source>
        <dbReference type="ARBA" id="ARBA00029447"/>
    </source>
</evidence>
<comment type="subcellular location">
    <subcellularLocation>
        <location evidence="1">Membrane</location>
    </subcellularLocation>
</comment>
<evidence type="ECO:0000313" key="8">
    <source>
        <dbReference type="EMBL" id="BBO21442.1"/>
    </source>
</evidence>
<evidence type="ECO:0008006" key="10">
    <source>
        <dbReference type="Google" id="ProtNLM"/>
    </source>
</evidence>
<gene>
    <name evidence="8" type="ORF">DSYM_21410</name>
</gene>
<evidence type="ECO:0000256" key="1">
    <source>
        <dbReference type="ARBA" id="ARBA00004370"/>
    </source>
</evidence>
<dbReference type="GO" id="GO:0016020">
    <property type="term" value="C:membrane"/>
    <property type="evidence" value="ECO:0007669"/>
    <property type="project" value="UniProtKB-SubCell"/>
</dbReference>
<dbReference type="GO" id="GO:0006935">
    <property type="term" value="P:chemotaxis"/>
    <property type="evidence" value="ECO:0007669"/>
    <property type="project" value="UniProtKB-ARBA"/>
</dbReference>
<dbReference type="Pfam" id="PF11845">
    <property type="entry name" value="Tll0287-like"/>
    <property type="match status" value="1"/>
</dbReference>
<feature type="domain" description="Methyl-accepting transducer" evidence="6">
    <location>
        <begin position="290"/>
        <end position="526"/>
    </location>
</feature>
<dbReference type="InterPro" id="IPR003660">
    <property type="entry name" value="HAMP_dom"/>
</dbReference>
<sequence>MRLKDTLGGRLLLGAAAVTLLLVTALVWNGFVLKESALEEAGLSAARSALAAAANARQFYAKEIVPKFQSNGMAVSHDFSGRADRIPVPATLIRALAESDMSGNGLRLFSHQPFAFRKGEEVRLDAFEVAALDWLEKNPQGEFHRIEQRAGGPVMRLARADVMVNETCTNCHNSHPDSPKRDWKVGDVRGVMAVTIPIGDIERQIAGSFLNVAGVLLICIVAGAAIFAMIVRSLRRPLNAVVAAAEYAAVNDDFTRDAPLAGTQETVQAGQALNRLMQKFRDIIADAKRSSDAIADASRALSAASEQVTKGSAAQAEASASVAAAVEEASVSVSETATHARSANGVVGAARAGVDRALTAMAETVTNVNAIAGLIRASGNSVEALDRSSQKIGGIVQVIKEIADQTNLLALNAAIEAARAGETGRGFAVVADEVRKLAERTAGATEEIAGLIRDIQEQIGGTVTGMRKADQQAAGSLKLVGDTEAALRCVGADSGEVAQNVQAIAEAIREQDAAVQQVASNIERIAQMTETNSAAAAGAAETACRLDGLAGRLRESVSRYRA</sequence>
<keyword evidence="5" id="KW-0472">Membrane</keyword>
<evidence type="ECO:0000256" key="2">
    <source>
        <dbReference type="ARBA" id="ARBA00023224"/>
    </source>
</evidence>
<dbReference type="Pfam" id="PF00015">
    <property type="entry name" value="MCPsignal"/>
    <property type="match status" value="1"/>
</dbReference>
<reference evidence="8" key="1">
    <citation type="journal article" name="DNA Res.">
        <title>The physiological potential of anammox bacteria as revealed by their core genome structure.</title>
        <authorList>
            <person name="Okubo T."/>
            <person name="Toyoda A."/>
            <person name="Fukuhara K."/>
            <person name="Uchiyama I."/>
            <person name="Harigaya Y."/>
            <person name="Kuroiwa M."/>
            <person name="Suzuki T."/>
            <person name="Murakami Y."/>
            <person name="Suwa Y."/>
            <person name="Takami H."/>
        </authorList>
    </citation>
    <scope>NUCLEOTIDE SEQUENCE</scope>
    <source>
        <strain evidence="8">317325-3</strain>
    </source>
</reference>
<dbReference type="GO" id="GO:0007165">
    <property type="term" value="P:signal transduction"/>
    <property type="evidence" value="ECO:0007669"/>
    <property type="project" value="UniProtKB-KW"/>
</dbReference>
<evidence type="ECO:0000259" key="6">
    <source>
        <dbReference type="PROSITE" id="PS50111"/>
    </source>
</evidence>
<dbReference type="InterPro" id="IPR021796">
    <property type="entry name" value="Tll0287-like_dom"/>
</dbReference>
<protein>
    <recommendedName>
        <fullName evidence="10">Chemotaxis protein</fullName>
    </recommendedName>
</protein>
<name>A0A809RPC1_9PROT</name>
<dbReference type="EMBL" id="AP021857">
    <property type="protein sequence ID" value="BBO21442.1"/>
    <property type="molecule type" value="Genomic_DNA"/>
</dbReference>
<dbReference type="AlphaFoldDB" id="A0A809RPC1"/>
<accession>A0A809RPC1</accession>
<proteinExistence type="inferred from homology"/>
<dbReference type="SUPFAM" id="SSF58104">
    <property type="entry name" value="Methyl-accepting chemotaxis protein (MCP) signaling domain"/>
    <property type="match status" value="1"/>
</dbReference>
<evidence type="ECO:0000259" key="7">
    <source>
        <dbReference type="PROSITE" id="PS50885"/>
    </source>
</evidence>
<keyword evidence="2 4" id="KW-0807">Transducer</keyword>
<dbReference type="FunFam" id="1.10.287.950:FF:000001">
    <property type="entry name" value="Methyl-accepting chemotaxis sensory transducer"/>
    <property type="match status" value="1"/>
</dbReference>
<dbReference type="Gene3D" id="1.10.287.950">
    <property type="entry name" value="Methyl-accepting chemotaxis protein"/>
    <property type="match status" value="1"/>
</dbReference>
<dbReference type="CDD" id="cd11386">
    <property type="entry name" value="MCP_signal"/>
    <property type="match status" value="1"/>
</dbReference>
<dbReference type="SMART" id="SM00283">
    <property type="entry name" value="MA"/>
    <property type="match status" value="1"/>
</dbReference>
<dbReference type="PROSITE" id="PS50885">
    <property type="entry name" value="HAMP"/>
    <property type="match status" value="1"/>
</dbReference>
<feature type="transmembrane region" description="Helical" evidence="5">
    <location>
        <begin position="209"/>
        <end position="231"/>
    </location>
</feature>
<evidence type="ECO:0000256" key="4">
    <source>
        <dbReference type="PROSITE-ProRule" id="PRU00284"/>
    </source>
</evidence>
<keyword evidence="5" id="KW-1133">Transmembrane helix</keyword>
<comment type="similarity">
    <text evidence="3">Belongs to the methyl-accepting chemotaxis (MCP) protein family.</text>
</comment>
<keyword evidence="5" id="KW-0812">Transmembrane</keyword>
<dbReference type="PANTHER" id="PTHR32089:SF112">
    <property type="entry name" value="LYSOZYME-LIKE PROTEIN-RELATED"/>
    <property type="match status" value="1"/>
</dbReference>
<dbReference type="PANTHER" id="PTHR32089">
    <property type="entry name" value="METHYL-ACCEPTING CHEMOTAXIS PROTEIN MCPB"/>
    <property type="match status" value="1"/>
</dbReference>
<dbReference type="Proteomes" id="UP000662914">
    <property type="component" value="Chromosome"/>
</dbReference>
<feature type="domain" description="HAMP" evidence="7">
    <location>
        <begin position="232"/>
        <end position="285"/>
    </location>
</feature>
<dbReference type="KEGG" id="ddz:DSYM_21410"/>